<evidence type="ECO:0000256" key="3">
    <source>
        <dbReference type="ARBA" id="ARBA00022475"/>
    </source>
</evidence>
<feature type="transmembrane region" description="Helical" evidence="7">
    <location>
        <begin position="187"/>
        <end position="212"/>
    </location>
</feature>
<evidence type="ECO:0000259" key="8">
    <source>
        <dbReference type="PROSITE" id="PS50928"/>
    </source>
</evidence>
<dbReference type="EMBL" id="LWSG01000045">
    <property type="protein sequence ID" value="OAS82634.1"/>
    <property type="molecule type" value="Genomic_DNA"/>
</dbReference>
<dbReference type="PANTHER" id="PTHR43744:SF12">
    <property type="entry name" value="ABC TRANSPORTER PERMEASE PROTEIN MG189-RELATED"/>
    <property type="match status" value="1"/>
</dbReference>
<evidence type="ECO:0000313" key="10">
    <source>
        <dbReference type="Proteomes" id="UP000078534"/>
    </source>
</evidence>
<feature type="transmembrane region" description="Helical" evidence="7">
    <location>
        <begin position="12"/>
        <end position="37"/>
    </location>
</feature>
<keyword evidence="2 7" id="KW-0813">Transport</keyword>
<dbReference type="CDD" id="cd06261">
    <property type="entry name" value="TM_PBP2"/>
    <property type="match status" value="1"/>
</dbReference>
<dbReference type="PANTHER" id="PTHR43744">
    <property type="entry name" value="ABC TRANSPORTER PERMEASE PROTEIN MG189-RELATED-RELATED"/>
    <property type="match status" value="1"/>
</dbReference>
<evidence type="ECO:0000256" key="1">
    <source>
        <dbReference type="ARBA" id="ARBA00004651"/>
    </source>
</evidence>
<dbReference type="InterPro" id="IPR035906">
    <property type="entry name" value="MetI-like_sf"/>
</dbReference>
<dbReference type="Gene3D" id="1.10.3720.10">
    <property type="entry name" value="MetI-like"/>
    <property type="match status" value="1"/>
</dbReference>
<reference evidence="10" key="1">
    <citation type="submission" date="2016-04" db="EMBL/GenBank/DDBJ databases">
        <authorList>
            <person name="Lyu Z."/>
            <person name="Lyu W."/>
        </authorList>
    </citation>
    <scope>NUCLEOTIDE SEQUENCE [LARGE SCALE GENOMIC DNA]</scope>
    <source>
        <strain evidence="10">C44</strain>
    </source>
</reference>
<feature type="transmembrane region" description="Helical" evidence="7">
    <location>
        <begin position="76"/>
        <end position="97"/>
    </location>
</feature>
<comment type="similarity">
    <text evidence="7">Belongs to the binding-protein-dependent transport system permease family.</text>
</comment>
<dbReference type="InterPro" id="IPR000515">
    <property type="entry name" value="MetI-like"/>
</dbReference>
<keyword evidence="6 7" id="KW-0472">Membrane</keyword>
<dbReference type="AlphaFoldDB" id="A0A179SMN9"/>
<dbReference type="GO" id="GO:0005886">
    <property type="term" value="C:plasma membrane"/>
    <property type="evidence" value="ECO:0007669"/>
    <property type="project" value="UniProtKB-SubCell"/>
</dbReference>
<organism evidence="9 10">
    <name type="scientific">Metabacillus litoralis</name>
    <dbReference type="NCBI Taxonomy" id="152268"/>
    <lineage>
        <taxon>Bacteria</taxon>
        <taxon>Bacillati</taxon>
        <taxon>Bacillota</taxon>
        <taxon>Bacilli</taxon>
        <taxon>Bacillales</taxon>
        <taxon>Bacillaceae</taxon>
        <taxon>Metabacillus</taxon>
    </lineage>
</organism>
<comment type="subcellular location">
    <subcellularLocation>
        <location evidence="1 7">Cell membrane</location>
        <topology evidence="1 7">Multi-pass membrane protein</topology>
    </subcellularLocation>
</comment>
<dbReference type="PROSITE" id="PS50928">
    <property type="entry name" value="ABC_TM1"/>
    <property type="match status" value="1"/>
</dbReference>
<feature type="transmembrane region" description="Helical" evidence="7">
    <location>
        <begin position="109"/>
        <end position="125"/>
    </location>
</feature>
<evidence type="ECO:0000313" key="9">
    <source>
        <dbReference type="EMBL" id="OAS82634.1"/>
    </source>
</evidence>
<feature type="transmembrane region" description="Helical" evidence="7">
    <location>
        <begin position="245"/>
        <end position="267"/>
    </location>
</feature>
<sequence length="282" mass="32034">MNKRSLNRSKVISDWILTSVLLIGSLVMVIPFIWMVFTSFDWAARLKIPFPPRFWPEEFSIRTYQMAFTNIPMLKYMINSLIVSVGVILFSLTSALLSGYAISKLKFKGANIVLLLALSTMMIPFEMTMIPQYLMFAEFKLLDTYWAFFLPALNYAFGTFLAKSFIDQLPGSLREAAIIDGASEFTVFIKIYLPLCIPILATMIILQFLAVWNDLLWPLLALKTPDKYTIQLGLAMFSYNKDLPLPSVIMAATTVSLIPVIVLYLFLQRFIVESIALSGIKQ</sequence>
<gene>
    <name evidence="9" type="ORF">A6K24_12710</name>
</gene>
<keyword evidence="5 7" id="KW-1133">Transmembrane helix</keyword>
<comment type="caution">
    <text evidence="9">The sequence shown here is derived from an EMBL/GenBank/DDBJ whole genome shotgun (WGS) entry which is preliminary data.</text>
</comment>
<dbReference type="SUPFAM" id="SSF161098">
    <property type="entry name" value="MetI-like"/>
    <property type="match status" value="1"/>
</dbReference>
<evidence type="ECO:0000256" key="5">
    <source>
        <dbReference type="ARBA" id="ARBA00022989"/>
    </source>
</evidence>
<dbReference type="GO" id="GO:0055085">
    <property type="term" value="P:transmembrane transport"/>
    <property type="evidence" value="ECO:0007669"/>
    <property type="project" value="InterPro"/>
</dbReference>
<keyword evidence="10" id="KW-1185">Reference proteome</keyword>
<feature type="transmembrane region" description="Helical" evidence="7">
    <location>
        <begin position="145"/>
        <end position="166"/>
    </location>
</feature>
<evidence type="ECO:0000256" key="6">
    <source>
        <dbReference type="ARBA" id="ARBA00023136"/>
    </source>
</evidence>
<proteinExistence type="inferred from homology"/>
<dbReference type="RefSeq" id="WP_066340390.1">
    <property type="nucleotide sequence ID" value="NZ_LWSG01000045.1"/>
</dbReference>
<dbReference type="STRING" id="152268.A6K24_12710"/>
<evidence type="ECO:0000256" key="7">
    <source>
        <dbReference type="RuleBase" id="RU363032"/>
    </source>
</evidence>
<accession>A0A179SMN9</accession>
<keyword evidence="3" id="KW-1003">Cell membrane</keyword>
<evidence type="ECO:0000256" key="4">
    <source>
        <dbReference type="ARBA" id="ARBA00022692"/>
    </source>
</evidence>
<name>A0A179SMN9_9BACI</name>
<dbReference type="Pfam" id="PF00528">
    <property type="entry name" value="BPD_transp_1"/>
    <property type="match status" value="1"/>
</dbReference>
<evidence type="ECO:0000256" key="2">
    <source>
        <dbReference type="ARBA" id="ARBA00022448"/>
    </source>
</evidence>
<dbReference type="Proteomes" id="UP000078534">
    <property type="component" value="Unassembled WGS sequence"/>
</dbReference>
<keyword evidence="4 7" id="KW-0812">Transmembrane</keyword>
<protein>
    <submittedName>
        <fullName evidence="9">ABC transporter permease</fullName>
    </submittedName>
</protein>
<feature type="domain" description="ABC transmembrane type-1" evidence="8">
    <location>
        <begin position="77"/>
        <end position="267"/>
    </location>
</feature>